<dbReference type="SUPFAM" id="SSF57903">
    <property type="entry name" value="FYVE/PHD zinc finger"/>
    <property type="match status" value="1"/>
</dbReference>
<dbReference type="InterPro" id="IPR000008">
    <property type="entry name" value="C2_dom"/>
</dbReference>
<feature type="region of interest" description="Disordered" evidence="11">
    <location>
        <begin position="1281"/>
        <end position="1341"/>
    </location>
</feature>
<dbReference type="FunFam" id="2.30.42.10:FF:000003">
    <property type="entry name" value="Regulating synaptic membrane exocytosis protein 1, putative"/>
    <property type="match status" value="1"/>
</dbReference>
<dbReference type="PANTHER" id="PTHR12157">
    <property type="entry name" value="REGULATING SYNAPTIC MEMBRANE EXOCYTOSIS PROTEIN"/>
    <property type="match status" value="1"/>
</dbReference>
<evidence type="ECO:0000256" key="7">
    <source>
        <dbReference type="ARBA" id="ARBA00023018"/>
    </source>
</evidence>
<dbReference type="Proteomes" id="UP000603793">
    <property type="component" value="Unassembled WGS sequence"/>
</dbReference>
<feature type="compositionally biased region" description="Acidic residues" evidence="11">
    <location>
        <begin position="464"/>
        <end position="474"/>
    </location>
</feature>
<accession>A0A851WGZ0</accession>
<dbReference type="GO" id="GO:2000300">
    <property type="term" value="P:regulation of synaptic vesicle exocytosis"/>
    <property type="evidence" value="ECO:0007669"/>
    <property type="project" value="TreeGrafter"/>
</dbReference>
<dbReference type="PROSITE" id="PS50004">
    <property type="entry name" value="C2"/>
    <property type="match status" value="2"/>
</dbReference>
<organism evidence="15 16">
    <name type="scientific">Corvus moneduloides</name>
    <name type="common">New Caledonian crow</name>
    <dbReference type="NCBI Taxonomy" id="1196302"/>
    <lineage>
        <taxon>Eukaryota</taxon>
        <taxon>Metazoa</taxon>
        <taxon>Chordata</taxon>
        <taxon>Craniata</taxon>
        <taxon>Vertebrata</taxon>
        <taxon>Euteleostomi</taxon>
        <taxon>Archelosauria</taxon>
        <taxon>Archosauria</taxon>
        <taxon>Dinosauria</taxon>
        <taxon>Saurischia</taxon>
        <taxon>Theropoda</taxon>
        <taxon>Coelurosauria</taxon>
        <taxon>Aves</taxon>
        <taxon>Neognathae</taxon>
        <taxon>Neoaves</taxon>
        <taxon>Telluraves</taxon>
        <taxon>Australaves</taxon>
        <taxon>Passeriformes</taxon>
        <taxon>Corvoidea</taxon>
        <taxon>Corvidae</taxon>
        <taxon>Corvus</taxon>
    </lineage>
</organism>
<dbReference type="GO" id="GO:0048167">
    <property type="term" value="P:regulation of synaptic plasticity"/>
    <property type="evidence" value="ECO:0007669"/>
    <property type="project" value="TreeGrafter"/>
</dbReference>
<feature type="non-terminal residue" evidence="15">
    <location>
        <position position="1639"/>
    </location>
</feature>
<feature type="region of interest" description="Disordered" evidence="11">
    <location>
        <begin position="617"/>
        <end position="641"/>
    </location>
</feature>
<dbReference type="GO" id="GO:0044325">
    <property type="term" value="F:transmembrane transporter binding"/>
    <property type="evidence" value="ECO:0007669"/>
    <property type="project" value="TreeGrafter"/>
</dbReference>
<dbReference type="GO" id="GO:0048791">
    <property type="term" value="P:calcium ion-regulated exocytosis of neurotransmitter"/>
    <property type="evidence" value="ECO:0007669"/>
    <property type="project" value="TreeGrafter"/>
</dbReference>
<dbReference type="InterPro" id="IPR039032">
    <property type="entry name" value="Rim-like"/>
</dbReference>
<feature type="region of interest" description="Disordered" evidence="11">
    <location>
        <begin position="413"/>
        <end position="474"/>
    </location>
</feature>
<dbReference type="InterPro" id="IPR017455">
    <property type="entry name" value="Znf_FYVE-rel"/>
</dbReference>
<dbReference type="InterPro" id="IPR011011">
    <property type="entry name" value="Znf_FYVE_PHD"/>
</dbReference>
<evidence type="ECO:0000256" key="10">
    <source>
        <dbReference type="SAM" id="Coils"/>
    </source>
</evidence>
<feature type="domain" description="C2" evidence="12">
    <location>
        <begin position="1485"/>
        <end position="1603"/>
    </location>
</feature>
<dbReference type="GO" id="GO:0042734">
    <property type="term" value="C:presynaptic membrane"/>
    <property type="evidence" value="ECO:0007669"/>
    <property type="project" value="TreeGrafter"/>
</dbReference>
<dbReference type="FunFam" id="3.30.40.10:FF:000546">
    <property type="entry name" value="Regulating synaptic membrane exocytosis 1"/>
    <property type="match status" value="1"/>
</dbReference>
<evidence type="ECO:0000256" key="6">
    <source>
        <dbReference type="ARBA" id="ARBA00022833"/>
    </source>
</evidence>
<feature type="compositionally biased region" description="Low complexity" evidence="11">
    <location>
        <begin position="141"/>
        <end position="156"/>
    </location>
</feature>
<feature type="region of interest" description="Disordered" evidence="11">
    <location>
        <begin position="98"/>
        <end position="396"/>
    </location>
</feature>
<evidence type="ECO:0000313" key="15">
    <source>
        <dbReference type="EMBL" id="NXD53954.1"/>
    </source>
</evidence>
<name>A0A851WGZ0_CORMO</name>
<feature type="compositionally biased region" description="Basic and acidic residues" evidence="11">
    <location>
        <begin position="379"/>
        <end position="389"/>
    </location>
</feature>
<evidence type="ECO:0000313" key="16">
    <source>
        <dbReference type="Proteomes" id="UP000603793"/>
    </source>
</evidence>
<dbReference type="GO" id="GO:0031267">
    <property type="term" value="F:small GTPase binding"/>
    <property type="evidence" value="ECO:0007669"/>
    <property type="project" value="InterPro"/>
</dbReference>
<evidence type="ECO:0000256" key="11">
    <source>
        <dbReference type="SAM" id="MobiDB-lite"/>
    </source>
</evidence>
<dbReference type="EMBL" id="WBNF01000173">
    <property type="protein sequence ID" value="NXD53954.1"/>
    <property type="molecule type" value="Genomic_DNA"/>
</dbReference>
<feature type="compositionally biased region" description="Polar residues" evidence="11">
    <location>
        <begin position="1249"/>
        <end position="1258"/>
    </location>
</feature>
<sequence>LCRRLHQQFESYKEQVRKIGEEARRYQGEHKDDAPTCGICHKTKFADGCGHLCSYCRTKFCARCGGRVSLRSNNVMWVCNLCRKQQEILTKSGAWFFGSGPQPSPSQDGTLSDTATGASSDAPREKKARLQERSRSQTPLSTAAASSQEISSSSVQSDRRKGAEVSQPAMGPDQKQASRSRSEPPKERKKAVLVSDQNGKGVKSERKRVPKSSLQKEGATDDRERKERHEGRRLEKGKSQDYPDLPEKLEEGQVPDDEKQRKEDEYHTRYRSDPNLARYPVKPHPEEQQMRMHAKVSKARHERRHSDVALPHTEMEEAEVPENKLGKRSQLQGTQDRKSLVETQRSYSIDRTGDVRISVSKQLTNHSPPTPRHSPVPIEHVEYKNHDSFIKQSRLDPSSAILMRKAKREKMETMLRNDSLSSDQSESVRPSPPKPHRAKRGGKKRQMSVSSSEEEGASTPEYTSCEDVEIESESVSEKGDLDYYWLDPATWHSRETSPISSHPVTWQPSKEGDRLIGRVILNKRTTMPKESGALLGLKVVGGKMTELGRLGAFITKVKKGSLADVVGHLRAGDEVLEWNGKPLPGATNEEVYNIILESKSEPQVEIIVSRPIGDIPRIPETSHPPLESSSSSFESQKMERPSISVISPTSPGALRDAPQVLPGQLSVKLWYDKVGHQLIVNVLQATDLPPRVDGRPRNPYVKMYFLPDRSDKSKRRTKTVKKSLEPKWNQTFLYSHVHRRDFRERMLEITVWDQPRVQEEESEFLGEILIELETALLDDEPHWYKLQTHDESSLPLPQPSPFMPRRHVHGGESTSKKLQRSRPISDSDISDFDVDDAIGVVPPVGYRSSTRESKSTTLTVPEHQRTTTHHRSRSVSPHRGDDQGRPRSRLPNVPLQRSLDEIHQMRRSRSPTRHHDASRTPIDYRSREMDSQYLSDQESELLMLPRAKRGRSAECLHTIRSSVRHYKTLPPKMPLLANGTHWNLYSSTLPACAKTKSVIRQDISLLHDCLNSRISKFGDDLLVSELQPSLDRARSASTNCLRPDTSLHSPERERGRWSPSLERRRPTSPRIHIQHASPEDDRTRTLEFCIPKQDSVDHLSAKPGAAQRQSRKVERYSSQKQTRKGPAAETERGLLPCLSRRGLPPPRTTEQPVIRGKHHARSRSSEQASVRPLCPVHHLASGGSAPPSPLLTRTHQQGSPTQSPPADTSFSSRRGRQLPQVPVRSGSTEQASLVVEERTRQMKMKVHRYNQTSGSGSSQEHEREQYTKYNIQTDQYRSCDNVSAKSSDSDVSDVSAISRTSSASRLSSTSFMSEQSERPRGRISTFTPKMQGRRMGTSGRITKSTSVSGEIYKLEHIDGSQSDTAVGMVGTGGKKRRSSFSAKVVAIVSRRSRSTSQLSQTEAGNKKLKSTIQRSTETGMAAEMRIRMVRQPSRESTDGSINSYSSEGNLIFPGVRLGADSQFSDFLDGLGPAQLVGRQTLATPAMGDIQIGMVDKKGQLEVEVIRARGLTQKPGSKSTPAPYVKVYLLENGACIAKKKTRIARKTLDPLYQQTLVFEESPQGKVLQVIVWGDYGRMDHKCFMGVAQILLEELDLSSVVIGWYKLFPPSSLVDPTLTPLTRRASQSSLESSTGPPCIRS</sequence>
<dbReference type="FunFam" id="2.60.40.150:FF:000001">
    <property type="entry name" value="Regulating synaptic membrane exocytosis 3, isoform CRA_a"/>
    <property type="match status" value="1"/>
</dbReference>
<feature type="compositionally biased region" description="Basic residues" evidence="11">
    <location>
        <begin position="292"/>
        <end position="303"/>
    </location>
</feature>
<dbReference type="Gene3D" id="2.30.42.10">
    <property type="match status" value="1"/>
</dbReference>
<feature type="compositionally biased region" description="Polar residues" evidence="11">
    <location>
        <begin position="105"/>
        <end position="119"/>
    </location>
</feature>
<evidence type="ECO:0000256" key="4">
    <source>
        <dbReference type="ARBA" id="ARBA00022771"/>
    </source>
</evidence>
<feature type="region of interest" description="Disordered" evidence="11">
    <location>
        <begin position="1391"/>
        <end position="1415"/>
    </location>
</feature>
<dbReference type="CDD" id="cd06714">
    <property type="entry name" value="PDZ_RIM-like"/>
    <property type="match status" value="1"/>
</dbReference>
<feature type="domain" description="FYVE-type" evidence="14">
    <location>
        <begin position="31"/>
        <end position="87"/>
    </location>
</feature>
<feature type="compositionally biased region" description="Polar residues" evidence="11">
    <location>
        <begin position="416"/>
        <end position="428"/>
    </location>
</feature>
<evidence type="ECO:0000259" key="12">
    <source>
        <dbReference type="PROSITE" id="PS50004"/>
    </source>
</evidence>
<dbReference type="SUPFAM" id="SSF50156">
    <property type="entry name" value="PDZ domain-like"/>
    <property type="match status" value="1"/>
</dbReference>
<feature type="compositionally biased region" description="Polar residues" evidence="11">
    <location>
        <begin position="1191"/>
        <end position="1212"/>
    </location>
</feature>
<evidence type="ECO:0000256" key="1">
    <source>
        <dbReference type="ARBA" id="ARBA00022553"/>
    </source>
</evidence>
<feature type="region of interest" description="Disordered" evidence="11">
    <location>
        <begin position="1033"/>
        <end position="1264"/>
    </location>
</feature>
<comment type="caution">
    <text evidence="15">The sequence shown here is derived from an EMBL/GenBank/DDBJ whole genome shotgun (WGS) entry which is preliminary data.</text>
</comment>
<dbReference type="CDD" id="cd04028">
    <property type="entry name" value="C2B_RIM1alpha"/>
    <property type="match status" value="1"/>
</dbReference>
<evidence type="ECO:0000256" key="9">
    <source>
        <dbReference type="PROSITE-ProRule" id="PRU00091"/>
    </source>
</evidence>
<keyword evidence="6" id="KW-0862">Zinc</keyword>
<dbReference type="SUPFAM" id="SSF49562">
    <property type="entry name" value="C2 domain (Calcium/lipid-binding domain, CaLB)"/>
    <property type="match status" value="2"/>
</dbReference>
<feature type="compositionally biased region" description="Basic and acidic residues" evidence="11">
    <location>
        <begin position="218"/>
        <end position="272"/>
    </location>
</feature>
<keyword evidence="10" id="KW-0175">Coiled coil</keyword>
<feature type="non-terminal residue" evidence="15">
    <location>
        <position position="1"/>
    </location>
</feature>
<feature type="compositionally biased region" description="Low complexity" evidence="11">
    <location>
        <begin position="1292"/>
        <end position="1313"/>
    </location>
</feature>
<keyword evidence="4 9" id="KW-0863">Zinc-finger</keyword>
<feature type="compositionally biased region" description="Basic and acidic residues" evidence="11">
    <location>
        <begin position="913"/>
        <end position="924"/>
    </location>
</feature>
<evidence type="ECO:0000256" key="2">
    <source>
        <dbReference type="ARBA" id="ARBA00022723"/>
    </source>
</evidence>
<keyword evidence="7" id="KW-0770">Synapse</keyword>
<feature type="domain" description="C2" evidence="12">
    <location>
        <begin position="661"/>
        <end position="784"/>
    </location>
</feature>
<dbReference type="InterPro" id="IPR035892">
    <property type="entry name" value="C2_domain_sf"/>
</dbReference>
<reference evidence="15" key="1">
    <citation type="submission" date="2019-09" db="EMBL/GenBank/DDBJ databases">
        <title>Bird 10,000 Genomes (B10K) Project - Family phase.</title>
        <authorList>
            <person name="Zhang G."/>
        </authorList>
    </citation>
    <scope>NUCLEOTIDE SEQUENCE</scope>
    <source>
        <strain evidence="15">OUT-0060</strain>
        <tissue evidence="15">Blood</tissue>
    </source>
</reference>
<gene>
    <name evidence="15" type="primary">Rims1</name>
    <name evidence="15" type="ORF">CORMON_R11636</name>
</gene>
<feature type="region of interest" description="Disordered" evidence="11">
    <location>
        <begin position="789"/>
        <end position="924"/>
    </location>
</feature>
<dbReference type="InterPro" id="IPR013083">
    <property type="entry name" value="Znf_RING/FYVE/PHD"/>
</dbReference>
<dbReference type="InterPro" id="IPR001478">
    <property type="entry name" value="PDZ"/>
</dbReference>
<feature type="compositionally biased region" description="Low complexity" evidence="11">
    <location>
        <begin position="619"/>
        <end position="635"/>
    </location>
</feature>
<dbReference type="GO" id="GO:0008270">
    <property type="term" value="F:zinc ion binding"/>
    <property type="evidence" value="ECO:0007669"/>
    <property type="project" value="UniProtKB-KW"/>
</dbReference>
<evidence type="ECO:0000259" key="14">
    <source>
        <dbReference type="PROSITE" id="PS50178"/>
    </source>
</evidence>
<dbReference type="Gene3D" id="3.30.40.10">
    <property type="entry name" value="Zinc/RING finger domain, C3HC4 (zinc finger)"/>
    <property type="match status" value="1"/>
</dbReference>
<dbReference type="GO" id="GO:0042391">
    <property type="term" value="P:regulation of membrane potential"/>
    <property type="evidence" value="ECO:0007669"/>
    <property type="project" value="TreeGrafter"/>
</dbReference>
<dbReference type="CDD" id="cd04031">
    <property type="entry name" value="C2A_RIM1alpha"/>
    <property type="match status" value="1"/>
</dbReference>
<dbReference type="Pfam" id="PF22601">
    <property type="entry name" value="RIM2a_ZnF"/>
    <property type="match status" value="1"/>
</dbReference>
<comment type="subcellular location">
    <subcellularLocation>
        <location evidence="8">Synapse</location>
    </subcellularLocation>
</comment>
<keyword evidence="5" id="KW-0221">Differentiation</keyword>
<keyword evidence="2" id="KW-0479">Metal-binding</keyword>
<feature type="coiled-coil region" evidence="10">
    <location>
        <begin position="2"/>
        <end position="29"/>
    </location>
</feature>
<protein>
    <submittedName>
        <fullName evidence="15">RIMS1 protein</fullName>
    </submittedName>
</protein>
<dbReference type="SMART" id="SM00228">
    <property type="entry name" value="PDZ"/>
    <property type="match status" value="1"/>
</dbReference>
<dbReference type="Pfam" id="PF00168">
    <property type="entry name" value="C2"/>
    <property type="match status" value="2"/>
</dbReference>
<proteinExistence type="predicted"/>
<dbReference type="InterPro" id="IPR054386">
    <property type="entry name" value="RIM_Znf"/>
</dbReference>
<feature type="compositionally biased region" description="Basic residues" evidence="11">
    <location>
        <begin position="434"/>
        <end position="446"/>
    </location>
</feature>
<dbReference type="PROSITE" id="PS50178">
    <property type="entry name" value="ZF_FYVE"/>
    <property type="match status" value="1"/>
</dbReference>
<feature type="domain" description="PDZ" evidence="13">
    <location>
        <begin position="524"/>
        <end position="610"/>
    </location>
</feature>
<evidence type="ECO:0000256" key="3">
    <source>
        <dbReference type="ARBA" id="ARBA00022737"/>
    </source>
</evidence>
<dbReference type="SMART" id="SM00239">
    <property type="entry name" value="C2"/>
    <property type="match status" value="2"/>
</dbReference>
<keyword evidence="1" id="KW-0597">Phosphoprotein</keyword>
<evidence type="ECO:0000256" key="5">
    <source>
        <dbReference type="ARBA" id="ARBA00022782"/>
    </source>
</evidence>
<feature type="compositionally biased region" description="Basic and acidic residues" evidence="11">
    <location>
        <begin position="1049"/>
        <end position="1065"/>
    </location>
</feature>
<dbReference type="InterPro" id="IPR036034">
    <property type="entry name" value="PDZ_sf"/>
</dbReference>
<evidence type="ECO:0000259" key="13">
    <source>
        <dbReference type="PROSITE" id="PS50106"/>
    </source>
</evidence>
<dbReference type="GO" id="GO:0050806">
    <property type="term" value="P:positive regulation of synaptic transmission"/>
    <property type="evidence" value="ECO:0007669"/>
    <property type="project" value="TreeGrafter"/>
</dbReference>
<keyword evidence="3" id="KW-0677">Repeat</keyword>
<feature type="compositionally biased region" description="Basic and acidic residues" evidence="11">
    <location>
        <begin position="122"/>
        <end position="135"/>
    </location>
</feature>
<dbReference type="FunFam" id="2.60.40.150:FF:000003">
    <property type="entry name" value="Regulating synaptic membrane exocytosis protein 2"/>
    <property type="match status" value="1"/>
</dbReference>
<dbReference type="Pfam" id="PF00595">
    <property type="entry name" value="PDZ"/>
    <property type="match status" value="1"/>
</dbReference>
<dbReference type="PANTHER" id="PTHR12157:SF18">
    <property type="entry name" value="REGULATING SYNAPTIC MEMBRANE EXOCYTOSIS PROTEIN 1"/>
    <property type="match status" value="1"/>
</dbReference>
<evidence type="ECO:0000256" key="8">
    <source>
        <dbReference type="ARBA" id="ARBA00034103"/>
    </source>
</evidence>
<dbReference type="Gene3D" id="2.60.40.150">
    <property type="entry name" value="C2 domain"/>
    <property type="match status" value="2"/>
</dbReference>
<dbReference type="PROSITE" id="PS50106">
    <property type="entry name" value="PDZ"/>
    <property type="match status" value="1"/>
</dbReference>
<dbReference type="GO" id="GO:0048788">
    <property type="term" value="C:cytoskeleton of presynaptic active zone"/>
    <property type="evidence" value="ECO:0007669"/>
    <property type="project" value="TreeGrafter"/>
</dbReference>
<dbReference type="GO" id="GO:0030154">
    <property type="term" value="P:cell differentiation"/>
    <property type="evidence" value="ECO:0007669"/>
    <property type="project" value="UniProtKB-KW"/>
</dbReference>